<reference evidence="2 3" key="1">
    <citation type="submission" date="2024-10" db="EMBL/GenBank/DDBJ databases">
        <title>The Natural Products Discovery Center: Release of the First 8490 Sequenced Strains for Exploring Actinobacteria Biosynthetic Diversity.</title>
        <authorList>
            <person name="Kalkreuter E."/>
            <person name="Kautsar S.A."/>
            <person name="Yang D."/>
            <person name="Bader C.D."/>
            <person name="Teijaro C.N."/>
            <person name="Fluegel L."/>
            <person name="Davis C.M."/>
            <person name="Simpson J.R."/>
            <person name="Lauterbach L."/>
            <person name="Steele A.D."/>
            <person name="Gui C."/>
            <person name="Meng S."/>
            <person name="Li G."/>
            <person name="Viehrig K."/>
            <person name="Ye F."/>
            <person name="Su P."/>
            <person name="Kiefer A.F."/>
            <person name="Nichols A."/>
            <person name="Cepeda A.J."/>
            <person name="Yan W."/>
            <person name="Fan B."/>
            <person name="Jiang Y."/>
            <person name="Adhikari A."/>
            <person name="Zheng C.-J."/>
            <person name="Schuster L."/>
            <person name="Cowan T.M."/>
            <person name="Smanski M.J."/>
            <person name="Chevrette M.G."/>
            <person name="De Carvalho L.P.S."/>
            <person name="Shen B."/>
        </authorList>
    </citation>
    <scope>NUCLEOTIDE SEQUENCE [LARGE SCALE GENOMIC DNA]</scope>
    <source>
        <strain evidence="2 3">NPDC001867</strain>
    </source>
</reference>
<dbReference type="EMBL" id="JBIATK010000008">
    <property type="protein sequence ID" value="MFF4025929.1"/>
    <property type="molecule type" value="Genomic_DNA"/>
</dbReference>
<keyword evidence="3" id="KW-1185">Reference proteome</keyword>
<name>A0ABW6TLH6_9NOCA</name>
<evidence type="ECO:0000256" key="1">
    <source>
        <dbReference type="SAM" id="Phobius"/>
    </source>
</evidence>
<dbReference type="RefSeq" id="WP_267468871.1">
    <property type="nucleotide sequence ID" value="NZ_JADLPS010000007.1"/>
</dbReference>
<keyword evidence="1" id="KW-0812">Transmembrane</keyword>
<comment type="caution">
    <text evidence="2">The sequence shown here is derived from an EMBL/GenBank/DDBJ whole genome shotgun (WGS) entry which is preliminary data.</text>
</comment>
<evidence type="ECO:0000313" key="2">
    <source>
        <dbReference type="EMBL" id="MFF4025929.1"/>
    </source>
</evidence>
<keyword evidence="1" id="KW-1133">Transmembrane helix</keyword>
<organism evidence="2 3">
    <name type="scientific">Nocardia elegans</name>
    <dbReference type="NCBI Taxonomy" id="300029"/>
    <lineage>
        <taxon>Bacteria</taxon>
        <taxon>Bacillati</taxon>
        <taxon>Actinomycetota</taxon>
        <taxon>Actinomycetes</taxon>
        <taxon>Mycobacteriales</taxon>
        <taxon>Nocardiaceae</taxon>
        <taxon>Nocardia</taxon>
    </lineage>
</organism>
<keyword evidence="1" id="KW-0472">Membrane</keyword>
<accession>A0ABW6TLH6</accession>
<dbReference type="Proteomes" id="UP001602089">
    <property type="component" value="Unassembled WGS sequence"/>
</dbReference>
<gene>
    <name evidence="2" type="ORF">ACFYY5_24080</name>
</gene>
<proteinExistence type="predicted"/>
<evidence type="ECO:0000313" key="3">
    <source>
        <dbReference type="Proteomes" id="UP001602089"/>
    </source>
</evidence>
<protein>
    <submittedName>
        <fullName evidence="2">Uncharacterized protein</fullName>
    </submittedName>
</protein>
<feature type="transmembrane region" description="Helical" evidence="1">
    <location>
        <begin position="20"/>
        <end position="39"/>
    </location>
</feature>
<sequence>MGAVYFAVGPLPAAMIPDVGWSLGLVSAALLVRGLLAAGRGP</sequence>